<dbReference type="InterPro" id="IPR000182">
    <property type="entry name" value="GNAT_dom"/>
</dbReference>
<dbReference type="PANTHER" id="PTHR43792">
    <property type="entry name" value="GNAT FAMILY, PUTATIVE (AFU_ORTHOLOGUE AFUA_3G00765)-RELATED-RELATED"/>
    <property type="match status" value="1"/>
</dbReference>
<accession>A0A4R5U2T1</accession>
<dbReference type="EMBL" id="SMTK01000001">
    <property type="protein sequence ID" value="TDK27883.1"/>
    <property type="molecule type" value="Genomic_DNA"/>
</dbReference>
<dbReference type="GO" id="GO:0016747">
    <property type="term" value="F:acyltransferase activity, transferring groups other than amino-acyl groups"/>
    <property type="evidence" value="ECO:0007669"/>
    <property type="project" value="InterPro"/>
</dbReference>
<dbReference type="PROSITE" id="PS51186">
    <property type="entry name" value="GNAT"/>
    <property type="match status" value="1"/>
</dbReference>
<comment type="caution">
    <text evidence="2">The sequence shown here is derived from an EMBL/GenBank/DDBJ whole genome shotgun (WGS) entry which is preliminary data.</text>
</comment>
<protein>
    <submittedName>
        <fullName evidence="2">N-acetyltransferase</fullName>
    </submittedName>
</protein>
<feature type="domain" description="N-acetyltransferase" evidence="1">
    <location>
        <begin position="9"/>
        <end position="174"/>
    </location>
</feature>
<gene>
    <name evidence="2" type="ORF">E2F48_01840</name>
</gene>
<evidence type="ECO:0000313" key="2">
    <source>
        <dbReference type="EMBL" id="TDK27883.1"/>
    </source>
</evidence>
<proteinExistence type="predicted"/>
<dbReference type="OrthoDB" id="3533156at2"/>
<dbReference type="InterPro" id="IPR051531">
    <property type="entry name" value="N-acetyltransferase"/>
</dbReference>
<dbReference type="InterPro" id="IPR016181">
    <property type="entry name" value="Acyl_CoA_acyltransferase"/>
</dbReference>
<sequence>MRTYSTDRLALRNWTEEDAGFVLDLYSRIEVQRFIGRSPHLMVDPAEAHERLEAWRRRDDGVHGIWAVEVDETRRLAGVLLLKPIPLSAGVSDPAGETEIGWHFHPDFWGRGYAAEAASAVLQHGFAQGLERVVAVTHLQNRRSQRVCERIGMRHLGVSTRYYDTACELFAAPA</sequence>
<keyword evidence="2" id="KW-0808">Transferase</keyword>
<dbReference type="Proteomes" id="UP000295411">
    <property type="component" value="Unassembled WGS sequence"/>
</dbReference>
<organism evidence="2 3">
    <name type="scientific">Arthrobacter crusticola</name>
    <dbReference type="NCBI Taxonomy" id="2547960"/>
    <lineage>
        <taxon>Bacteria</taxon>
        <taxon>Bacillati</taxon>
        <taxon>Actinomycetota</taxon>
        <taxon>Actinomycetes</taxon>
        <taxon>Micrococcales</taxon>
        <taxon>Micrococcaceae</taxon>
        <taxon>Arthrobacter</taxon>
    </lineage>
</organism>
<dbReference type="SUPFAM" id="SSF55729">
    <property type="entry name" value="Acyl-CoA N-acyltransferases (Nat)"/>
    <property type="match status" value="1"/>
</dbReference>
<name>A0A4R5U2T1_9MICC</name>
<dbReference type="Pfam" id="PF13302">
    <property type="entry name" value="Acetyltransf_3"/>
    <property type="match status" value="1"/>
</dbReference>
<dbReference type="Gene3D" id="3.40.630.30">
    <property type="match status" value="1"/>
</dbReference>
<evidence type="ECO:0000259" key="1">
    <source>
        <dbReference type="PROSITE" id="PS51186"/>
    </source>
</evidence>
<dbReference type="AlphaFoldDB" id="A0A4R5U2T1"/>
<dbReference type="RefSeq" id="WP_133402298.1">
    <property type="nucleotide sequence ID" value="NZ_SMTK01000001.1"/>
</dbReference>
<dbReference type="PANTHER" id="PTHR43792:SF1">
    <property type="entry name" value="N-ACETYLTRANSFERASE DOMAIN-CONTAINING PROTEIN"/>
    <property type="match status" value="1"/>
</dbReference>
<keyword evidence="3" id="KW-1185">Reference proteome</keyword>
<reference evidence="2 3" key="1">
    <citation type="submission" date="2019-03" db="EMBL/GenBank/DDBJ databases">
        <title>Arthrobacter sp. nov., an bacterium isolated from biocrust in Mu Us Desert.</title>
        <authorList>
            <person name="Lixiong L."/>
        </authorList>
    </citation>
    <scope>NUCLEOTIDE SEQUENCE [LARGE SCALE GENOMIC DNA]</scope>
    <source>
        <strain evidence="2 3">SLN-3</strain>
    </source>
</reference>
<evidence type="ECO:0000313" key="3">
    <source>
        <dbReference type="Proteomes" id="UP000295411"/>
    </source>
</evidence>